<name>A0A146MA79_LYGHE</name>
<keyword evidence="1" id="KW-0812">Transmembrane</keyword>
<reference evidence="2" key="1">
    <citation type="journal article" date="2016" name="Gigascience">
        <title>De novo construction of an expanded transcriptome assembly for the western tarnished plant bug, Lygus hesperus.</title>
        <authorList>
            <person name="Tassone E.E."/>
            <person name="Geib S.M."/>
            <person name="Hall B."/>
            <person name="Fabrick J.A."/>
            <person name="Brent C.S."/>
            <person name="Hull J.J."/>
        </authorList>
    </citation>
    <scope>NUCLEOTIDE SEQUENCE</scope>
</reference>
<dbReference type="EMBL" id="GDHC01002464">
    <property type="protein sequence ID" value="JAQ16165.1"/>
    <property type="molecule type" value="Transcribed_RNA"/>
</dbReference>
<dbReference type="AlphaFoldDB" id="A0A146MA79"/>
<protein>
    <submittedName>
        <fullName evidence="2">Uncharacterized protein</fullName>
    </submittedName>
</protein>
<feature type="transmembrane region" description="Helical" evidence="1">
    <location>
        <begin position="34"/>
        <end position="54"/>
    </location>
</feature>
<sequence>FLRELLQCISVINSSSTSILLLLNFVLKLISKTHYFNMGCACVISFALVVAVSITTFTESCHGLGYSPYYGGGYYGGGYGGYGHSGYGTCGACSSPYPSYSYCNTYPCLKTKLIKKYLELKRPCYKKPCLPCLQKPYLPRLPCLQKPCLPCLACRKPCLPCLSHQSPSACYNTATVFKYPACGPCPYASFQPKCLKHKATLALCS</sequence>
<feature type="non-terminal residue" evidence="2">
    <location>
        <position position="1"/>
    </location>
</feature>
<feature type="transmembrane region" description="Helical" evidence="1">
    <location>
        <begin position="6"/>
        <end position="27"/>
    </location>
</feature>
<accession>A0A146MA79</accession>
<organism evidence="2">
    <name type="scientific">Lygus hesperus</name>
    <name type="common">Western plant bug</name>
    <dbReference type="NCBI Taxonomy" id="30085"/>
    <lineage>
        <taxon>Eukaryota</taxon>
        <taxon>Metazoa</taxon>
        <taxon>Ecdysozoa</taxon>
        <taxon>Arthropoda</taxon>
        <taxon>Hexapoda</taxon>
        <taxon>Insecta</taxon>
        <taxon>Pterygota</taxon>
        <taxon>Neoptera</taxon>
        <taxon>Paraneoptera</taxon>
        <taxon>Hemiptera</taxon>
        <taxon>Heteroptera</taxon>
        <taxon>Panheteroptera</taxon>
        <taxon>Cimicomorpha</taxon>
        <taxon>Miridae</taxon>
        <taxon>Mirini</taxon>
        <taxon>Lygus</taxon>
    </lineage>
</organism>
<keyword evidence="1" id="KW-0472">Membrane</keyword>
<evidence type="ECO:0000256" key="1">
    <source>
        <dbReference type="SAM" id="Phobius"/>
    </source>
</evidence>
<gene>
    <name evidence="2" type="ORF">g.43220</name>
</gene>
<proteinExistence type="predicted"/>
<evidence type="ECO:0000313" key="2">
    <source>
        <dbReference type="EMBL" id="JAQ16165.1"/>
    </source>
</evidence>
<keyword evidence="1" id="KW-1133">Transmembrane helix</keyword>